<proteinExistence type="predicted"/>
<evidence type="ECO:0000256" key="1">
    <source>
        <dbReference type="SAM" id="SignalP"/>
    </source>
</evidence>
<accession>A0ABW3JNU7</accession>
<gene>
    <name evidence="2" type="ORF">ACFQ1U_02810</name>
</gene>
<protein>
    <submittedName>
        <fullName evidence="2">DUF4835 family protein</fullName>
    </submittedName>
</protein>
<evidence type="ECO:0000313" key="2">
    <source>
        <dbReference type="EMBL" id="MFD0992124.1"/>
    </source>
</evidence>
<dbReference type="Proteomes" id="UP001597062">
    <property type="component" value="Unassembled WGS sequence"/>
</dbReference>
<comment type="caution">
    <text evidence="2">The sequence shown here is derived from an EMBL/GenBank/DDBJ whole genome shotgun (WGS) entry which is preliminary data.</text>
</comment>
<dbReference type="RefSeq" id="WP_386105091.1">
    <property type="nucleotide sequence ID" value="NZ_JBHTJR010000017.1"/>
</dbReference>
<feature type="chain" id="PRO_5046361304" evidence="1">
    <location>
        <begin position="23"/>
        <end position="301"/>
    </location>
</feature>
<keyword evidence="3" id="KW-1185">Reference proteome</keyword>
<organism evidence="2 3">
    <name type="scientific">Tenacibaculum geojense</name>
    <dbReference type="NCBI Taxonomy" id="915352"/>
    <lineage>
        <taxon>Bacteria</taxon>
        <taxon>Pseudomonadati</taxon>
        <taxon>Bacteroidota</taxon>
        <taxon>Flavobacteriia</taxon>
        <taxon>Flavobacteriales</taxon>
        <taxon>Flavobacteriaceae</taxon>
        <taxon>Tenacibaculum</taxon>
    </lineage>
</organism>
<evidence type="ECO:0000313" key="3">
    <source>
        <dbReference type="Proteomes" id="UP001597062"/>
    </source>
</evidence>
<dbReference type="EMBL" id="JBHTJR010000017">
    <property type="protein sequence ID" value="MFD0992124.1"/>
    <property type="molecule type" value="Genomic_DNA"/>
</dbReference>
<reference evidence="3" key="1">
    <citation type="journal article" date="2019" name="Int. J. Syst. Evol. Microbiol.">
        <title>The Global Catalogue of Microorganisms (GCM) 10K type strain sequencing project: providing services to taxonomists for standard genome sequencing and annotation.</title>
        <authorList>
            <consortium name="The Broad Institute Genomics Platform"/>
            <consortium name="The Broad Institute Genome Sequencing Center for Infectious Disease"/>
            <person name="Wu L."/>
            <person name="Ma J."/>
        </authorList>
    </citation>
    <scope>NUCLEOTIDE SEQUENCE [LARGE SCALE GENOMIC DNA]</scope>
    <source>
        <strain evidence="3">CCUG 60527</strain>
    </source>
</reference>
<sequence length="301" mass="34317">MLFKNKIAFLFLAVLTSLTISAQEELNAIVTINSDKIQSTNKQVYSTLEKALSEFINQTKWTNRKFLPQEKVNCAFTIIVNEQNGNSFNASLQVQATRPVYKSSYETPILNINDTNFNFTYNEFQPLNFNPNLYTSNLISTIVFYVYVVLGVDADTFALKGGEAFLKQAENVMLQGQQSGEEGWQNSIGKQNRFALIDNLLSSKFATIRSIYYNYHRKGFDVFYTDEDKAKNQILNNVIALDKLHNITIGNYMIRIFLDAKADEIVNVFSGGKTTGSEEKLREVLEKIAPTQSDKWKRIKL</sequence>
<name>A0ABW3JNU7_9FLAO</name>
<dbReference type="InterPro" id="IPR032274">
    <property type="entry name" value="DUF4835"/>
</dbReference>
<dbReference type="Pfam" id="PF16119">
    <property type="entry name" value="DUF4835"/>
    <property type="match status" value="1"/>
</dbReference>
<feature type="signal peptide" evidence="1">
    <location>
        <begin position="1"/>
        <end position="22"/>
    </location>
</feature>
<keyword evidence="1" id="KW-0732">Signal</keyword>